<protein>
    <submittedName>
        <fullName evidence="1">Uncharacterized protein</fullName>
    </submittedName>
</protein>
<name>A0A0C2FI87_9PEZI</name>
<dbReference type="AlphaFoldDB" id="A0A0C2FI87"/>
<evidence type="ECO:0000313" key="1">
    <source>
        <dbReference type="EMBL" id="KIH90768.1"/>
    </source>
</evidence>
<dbReference type="GeneID" id="63674394"/>
<evidence type="ECO:0000313" key="2">
    <source>
        <dbReference type="Proteomes" id="UP000031575"/>
    </source>
</evidence>
<dbReference type="HOGENOM" id="CLU_187069_0_0_1"/>
<dbReference type="EMBL" id="AWTV01000008">
    <property type="protein sequence ID" value="KIH90768.1"/>
    <property type="molecule type" value="Genomic_DNA"/>
</dbReference>
<comment type="caution">
    <text evidence="1">The sequence shown here is derived from an EMBL/GenBank/DDBJ whole genome shotgun (WGS) entry which is preliminary data.</text>
</comment>
<sequence length="88" mass="10035">MRDRILKDKSEKAQKVFIDSIDTQAVLSLASSYHNDEPCQVFRAPANGSFNVCFFVAFAQDKWVVRFPIPGNVPWIDEKIEVEVATMK</sequence>
<organism evidence="1 2">
    <name type="scientific">Sporothrix brasiliensis 5110</name>
    <dbReference type="NCBI Taxonomy" id="1398154"/>
    <lineage>
        <taxon>Eukaryota</taxon>
        <taxon>Fungi</taxon>
        <taxon>Dikarya</taxon>
        <taxon>Ascomycota</taxon>
        <taxon>Pezizomycotina</taxon>
        <taxon>Sordariomycetes</taxon>
        <taxon>Sordariomycetidae</taxon>
        <taxon>Ophiostomatales</taxon>
        <taxon>Ophiostomataceae</taxon>
        <taxon>Sporothrix</taxon>
    </lineage>
</organism>
<reference evidence="1 2" key="1">
    <citation type="journal article" date="2014" name="BMC Genomics">
        <title>Comparative genomics of the major fungal agents of human and animal Sporotrichosis: Sporothrix schenckii and Sporothrix brasiliensis.</title>
        <authorList>
            <person name="Teixeira M.M."/>
            <person name="de Almeida L.G."/>
            <person name="Kubitschek-Barreira P."/>
            <person name="Alves F.L."/>
            <person name="Kioshima E.S."/>
            <person name="Abadio A.K."/>
            <person name="Fernandes L."/>
            <person name="Derengowski L.S."/>
            <person name="Ferreira K.S."/>
            <person name="Souza R.C."/>
            <person name="Ruiz J.C."/>
            <person name="de Andrade N.C."/>
            <person name="Paes H.C."/>
            <person name="Nicola A.M."/>
            <person name="Albuquerque P."/>
            <person name="Gerber A.L."/>
            <person name="Martins V.P."/>
            <person name="Peconick L.D."/>
            <person name="Neto A.V."/>
            <person name="Chaucanez C.B."/>
            <person name="Silva P.A."/>
            <person name="Cunha O.L."/>
            <person name="de Oliveira F.F."/>
            <person name="dos Santos T.C."/>
            <person name="Barros A.L."/>
            <person name="Soares M.A."/>
            <person name="de Oliveira L.M."/>
            <person name="Marini M.M."/>
            <person name="Villalobos-Duno H."/>
            <person name="Cunha M.M."/>
            <person name="de Hoog S."/>
            <person name="da Silveira J.F."/>
            <person name="Henrissat B."/>
            <person name="Nino-Vega G.A."/>
            <person name="Cisalpino P.S."/>
            <person name="Mora-Montes H.M."/>
            <person name="Almeida S.R."/>
            <person name="Stajich J.E."/>
            <person name="Lopes-Bezerra L.M."/>
            <person name="Vasconcelos A.T."/>
            <person name="Felipe M.S."/>
        </authorList>
    </citation>
    <scope>NUCLEOTIDE SEQUENCE [LARGE SCALE GENOMIC DNA]</scope>
    <source>
        <strain evidence="1 2">5110</strain>
    </source>
</reference>
<dbReference type="OrthoDB" id="10003767at2759"/>
<dbReference type="Proteomes" id="UP000031575">
    <property type="component" value="Unassembled WGS sequence"/>
</dbReference>
<gene>
    <name evidence="1" type="ORF">SPBR_01156</name>
</gene>
<keyword evidence="2" id="KW-1185">Reference proteome</keyword>
<proteinExistence type="predicted"/>
<dbReference type="RefSeq" id="XP_040618778.1">
    <property type="nucleotide sequence ID" value="XM_040759473.1"/>
</dbReference>
<accession>A0A0C2FI87</accession>
<dbReference type="VEuPathDB" id="FungiDB:SPBR_01156"/>